<sequence>MRGALFDELMGVIEILCEIGCLSSCPSQGDPDLKFLERELEEALHKRNLCDDERELILKALMILEALEEGA</sequence>
<protein>
    <submittedName>
        <fullName evidence="1">Uncharacterized protein</fullName>
    </submittedName>
</protein>
<dbReference type="KEGG" id="ipc:IPA_03460"/>
<reference evidence="1" key="1">
    <citation type="submission" date="2013-11" db="EMBL/GenBank/DDBJ databases">
        <title>Comparative genomics of Ignicoccus.</title>
        <authorList>
            <person name="Podar M."/>
        </authorList>
    </citation>
    <scope>NUCLEOTIDE SEQUENCE</scope>
    <source>
        <strain evidence="1">DSM 13166</strain>
    </source>
</reference>
<evidence type="ECO:0000313" key="2">
    <source>
        <dbReference type="Proteomes" id="UP001063698"/>
    </source>
</evidence>
<proteinExistence type="predicted"/>
<dbReference type="EMBL" id="CP006868">
    <property type="protein sequence ID" value="UXD22316.1"/>
    <property type="molecule type" value="Genomic_DNA"/>
</dbReference>
<dbReference type="Proteomes" id="UP001063698">
    <property type="component" value="Chromosome"/>
</dbReference>
<gene>
    <name evidence="1" type="ORF">IPA_03460</name>
</gene>
<organism evidence="1 2">
    <name type="scientific">Ignicoccus pacificus DSM 13166</name>
    <dbReference type="NCBI Taxonomy" id="940294"/>
    <lineage>
        <taxon>Archaea</taxon>
        <taxon>Thermoproteota</taxon>
        <taxon>Thermoprotei</taxon>
        <taxon>Desulfurococcales</taxon>
        <taxon>Desulfurococcaceae</taxon>
        <taxon>Ignicoccus</taxon>
    </lineage>
</organism>
<accession>A0A977KCF9</accession>
<keyword evidence="2" id="KW-1185">Reference proteome</keyword>
<evidence type="ECO:0000313" key="1">
    <source>
        <dbReference type="EMBL" id="UXD22316.1"/>
    </source>
</evidence>
<name>A0A977KCF9_9CREN</name>
<dbReference type="AlphaFoldDB" id="A0A977KCF9"/>